<dbReference type="EMBL" id="ABOX02000011">
    <property type="protein sequence ID" value="EEF61124.1"/>
    <property type="molecule type" value="Genomic_DNA"/>
</dbReference>
<keyword evidence="2 4" id="KW-0479">Metal-binding</keyword>
<keyword evidence="1 4" id="KW-0349">Heme</keyword>
<dbReference type="InterPro" id="IPR009056">
    <property type="entry name" value="Cyt_c-like_dom"/>
</dbReference>
<dbReference type="Gene3D" id="1.10.760.10">
    <property type="entry name" value="Cytochrome c-like domain"/>
    <property type="match status" value="1"/>
</dbReference>
<evidence type="ECO:0000256" key="5">
    <source>
        <dbReference type="SAM" id="SignalP"/>
    </source>
</evidence>
<feature type="signal peptide" evidence="5">
    <location>
        <begin position="1"/>
        <end position="23"/>
    </location>
</feature>
<dbReference type="Proteomes" id="UP000003688">
    <property type="component" value="Unassembled WGS sequence"/>
</dbReference>
<dbReference type="AlphaFoldDB" id="B9XFW2"/>
<dbReference type="InterPro" id="IPR036909">
    <property type="entry name" value="Cyt_c-like_dom_sf"/>
</dbReference>
<name>B9XFW2_PEDPL</name>
<dbReference type="GO" id="GO:0046872">
    <property type="term" value="F:metal ion binding"/>
    <property type="evidence" value="ECO:0007669"/>
    <property type="project" value="UniProtKB-KW"/>
</dbReference>
<comment type="caution">
    <text evidence="7">The sequence shown here is derived from an EMBL/GenBank/DDBJ whole genome shotgun (WGS) entry which is preliminary data.</text>
</comment>
<dbReference type="Pfam" id="PF07635">
    <property type="entry name" value="PSCyt1"/>
    <property type="match status" value="1"/>
</dbReference>
<proteinExistence type="predicted"/>
<dbReference type="GO" id="GO:0009055">
    <property type="term" value="F:electron transfer activity"/>
    <property type="evidence" value="ECO:0007669"/>
    <property type="project" value="InterPro"/>
</dbReference>
<evidence type="ECO:0000313" key="7">
    <source>
        <dbReference type="EMBL" id="EEF61124.1"/>
    </source>
</evidence>
<dbReference type="GO" id="GO:0020037">
    <property type="term" value="F:heme binding"/>
    <property type="evidence" value="ECO:0007669"/>
    <property type="project" value="InterPro"/>
</dbReference>
<evidence type="ECO:0000313" key="8">
    <source>
        <dbReference type="Proteomes" id="UP000003688"/>
    </source>
</evidence>
<dbReference type="OrthoDB" id="182662at2"/>
<dbReference type="PROSITE" id="PS51007">
    <property type="entry name" value="CYTC"/>
    <property type="match status" value="1"/>
</dbReference>
<evidence type="ECO:0000259" key="6">
    <source>
        <dbReference type="PROSITE" id="PS51007"/>
    </source>
</evidence>
<accession>B9XFW2</accession>
<gene>
    <name evidence="7" type="ORF">Cflav_PD3841</name>
</gene>
<evidence type="ECO:0000256" key="2">
    <source>
        <dbReference type="ARBA" id="ARBA00022723"/>
    </source>
</evidence>
<evidence type="ECO:0000256" key="4">
    <source>
        <dbReference type="PROSITE-ProRule" id="PRU00433"/>
    </source>
</evidence>
<dbReference type="SUPFAM" id="SSF46626">
    <property type="entry name" value="Cytochrome c"/>
    <property type="match status" value="1"/>
</dbReference>
<keyword evidence="5" id="KW-0732">Signal</keyword>
<dbReference type="InterPro" id="IPR011429">
    <property type="entry name" value="Cyt_c_Planctomycete-type"/>
</dbReference>
<dbReference type="RefSeq" id="WP_007414708.1">
    <property type="nucleotide sequence ID" value="NZ_ABOX02000011.1"/>
</dbReference>
<dbReference type="STRING" id="320771.Cflav_PD3841"/>
<evidence type="ECO:0000256" key="3">
    <source>
        <dbReference type="ARBA" id="ARBA00023004"/>
    </source>
</evidence>
<dbReference type="PANTHER" id="PTHR35889:SF3">
    <property type="entry name" value="F-BOX DOMAIN-CONTAINING PROTEIN"/>
    <property type="match status" value="1"/>
</dbReference>
<keyword evidence="8" id="KW-1185">Reference proteome</keyword>
<dbReference type="PANTHER" id="PTHR35889">
    <property type="entry name" value="CYCLOINULO-OLIGOSACCHARIDE FRUCTANOTRANSFERASE-RELATED"/>
    <property type="match status" value="1"/>
</dbReference>
<sequence precursor="true">MKSLTLSVAITSVLAFSLFSASAAEEKAMDASKLPPAATKTGVSYATDIKPLLEKSCFKCHGPDKQKSKLRLDSIEAAIKGGENGPDIIAGKSEKSLLVFSVAHAGDEDDFMPPPKSKDTPQLTKEQVSLVRAWIDQGAK</sequence>
<evidence type="ECO:0000256" key="1">
    <source>
        <dbReference type="ARBA" id="ARBA00022617"/>
    </source>
</evidence>
<organism evidence="7 8">
    <name type="scientific">Pedosphaera parvula (strain Ellin514)</name>
    <dbReference type="NCBI Taxonomy" id="320771"/>
    <lineage>
        <taxon>Bacteria</taxon>
        <taxon>Pseudomonadati</taxon>
        <taxon>Verrucomicrobiota</taxon>
        <taxon>Pedosphaerae</taxon>
        <taxon>Pedosphaerales</taxon>
        <taxon>Pedosphaeraceae</taxon>
        <taxon>Pedosphaera</taxon>
    </lineage>
</organism>
<feature type="domain" description="Cytochrome c" evidence="6">
    <location>
        <begin position="37"/>
        <end position="139"/>
    </location>
</feature>
<reference evidence="7 8" key="1">
    <citation type="journal article" date="2011" name="J. Bacteriol.">
        <title>Genome sequence of 'Pedosphaera parvula' Ellin514, an aerobic Verrucomicrobial isolate from pasture soil.</title>
        <authorList>
            <person name="Kant R."/>
            <person name="van Passel M.W."/>
            <person name="Sangwan P."/>
            <person name="Palva A."/>
            <person name="Lucas S."/>
            <person name="Copeland A."/>
            <person name="Lapidus A."/>
            <person name="Glavina Del Rio T."/>
            <person name="Dalin E."/>
            <person name="Tice H."/>
            <person name="Bruce D."/>
            <person name="Goodwin L."/>
            <person name="Pitluck S."/>
            <person name="Chertkov O."/>
            <person name="Larimer F.W."/>
            <person name="Land M.L."/>
            <person name="Hauser L."/>
            <person name="Brettin T.S."/>
            <person name="Detter J.C."/>
            <person name="Han S."/>
            <person name="de Vos W.M."/>
            <person name="Janssen P.H."/>
            <person name="Smidt H."/>
        </authorList>
    </citation>
    <scope>NUCLEOTIDE SEQUENCE [LARGE SCALE GENOMIC DNA]</scope>
    <source>
        <strain evidence="7 8">Ellin514</strain>
    </source>
</reference>
<protein>
    <recommendedName>
        <fullName evidence="6">Cytochrome c domain-containing protein</fullName>
    </recommendedName>
</protein>
<feature type="chain" id="PRO_5002894861" description="Cytochrome c domain-containing protein" evidence="5">
    <location>
        <begin position="24"/>
        <end position="140"/>
    </location>
</feature>
<keyword evidence="3 4" id="KW-0408">Iron</keyword>